<feature type="transmembrane region" description="Helical" evidence="7">
    <location>
        <begin position="284"/>
        <end position="306"/>
    </location>
</feature>
<dbReference type="eggNOG" id="COG0601">
    <property type="taxonomic scope" value="Bacteria"/>
</dbReference>
<dbReference type="PANTHER" id="PTHR43163:SF6">
    <property type="entry name" value="DIPEPTIDE TRANSPORT SYSTEM PERMEASE PROTEIN DPPB-RELATED"/>
    <property type="match status" value="1"/>
</dbReference>
<dbReference type="Proteomes" id="UP000028826">
    <property type="component" value="Unassembled WGS sequence"/>
</dbReference>
<keyword evidence="2 7" id="KW-0813">Transport</keyword>
<keyword evidence="10" id="KW-1185">Reference proteome</keyword>
<dbReference type="CDD" id="cd06261">
    <property type="entry name" value="TM_PBP2"/>
    <property type="match status" value="1"/>
</dbReference>
<accession>A0A086Y542</accession>
<dbReference type="OrthoDB" id="9807402at2"/>
<keyword evidence="6 7" id="KW-0472">Membrane</keyword>
<feature type="transmembrane region" description="Helical" evidence="7">
    <location>
        <begin position="238"/>
        <end position="264"/>
    </location>
</feature>
<dbReference type="GO" id="GO:0071916">
    <property type="term" value="F:dipeptide transmembrane transporter activity"/>
    <property type="evidence" value="ECO:0007669"/>
    <property type="project" value="TreeGrafter"/>
</dbReference>
<evidence type="ECO:0000256" key="4">
    <source>
        <dbReference type="ARBA" id="ARBA00022692"/>
    </source>
</evidence>
<evidence type="ECO:0000256" key="7">
    <source>
        <dbReference type="RuleBase" id="RU363032"/>
    </source>
</evidence>
<comment type="similarity">
    <text evidence="7">Belongs to the binding-protein-dependent transport system permease family.</text>
</comment>
<dbReference type="Pfam" id="PF19300">
    <property type="entry name" value="BPD_transp_1_N"/>
    <property type="match status" value="1"/>
</dbReference>
<dbReference type="Gene3D" id="1.10.3720.10">
    <property type="entry name" value="MetI-like"/>
    <property type="match status" value="1"/>
</dbReference>
<feature type="transmembrane region" description="Helical" evidence="7">
    <location>
        <begin position="99"/>
        <end position="123"/>
    </location>
</feature>
<dbReference type="AlphaFoldDB" id="A0A086Y542"/>
<evidence type="ECO:0000256" key="6">
    <source>
        <dbReference type="ARBA" id="ARBA00023136"/>
    </source>
</evidence>
<dbReference type="PANTHER" id="PTHR43163">
    <property type="entry name" value="DIPEPTIDE TRANSPORT SYSTEM PERMEASE PROTEIN DPPB-RELATED"/>
    <property type="match status" value="1"/>
</dbReference>
<organism evidence="9 10">
    <name type="scientific">Haematobacter massiliensis</name>
    <dbReference type="NCBI Taxonomy" id="195105"/>
    <lineage>
        <taxon>Bacteria</taxon>
        <taxon>Pseudomonadati</taxon>
        <taxon>Pseudomonadota</taxon>
        <taxon>Alphaproteobacteria</taxon>
        <taxon>Rhodobacterales</taxon>
        <taxon>Paracoccaceae</taxon>
        <taxon>Haematobacter</taxon>
    </lineage>
</organism>
<evidence type="ECO:0000259" key="8">
    <source>
        <dbReference type="PROSITE" id="PS50928"/>
    </source>
</evidence>
<protein>
    <submittedName>
        <fullName evidence="9">ABC transporter permease</fullName>
    </submittedName>
</protein>
<dbReference type="SUPFAM" id="SSF161098">
    <property type="entry name" value="MetI-like"/>
    <property type="match status" value="1"/>
</dbReference>
<sequence>MFAYLIRRLFLVLPVAFGVSLICFLLVYIAPGDPLTAIMAVDATAEEQAAMRAAYGLDRPLPVQFLMWVWHVMHGDLGRSLATGRPVAEEVWRAVQNSLLLAITASLIAFPIGLLLGFIAGYFRDSWIDRVVTAIAIAGVSLPNYWLGMVLVIIFSVQLGWLPAMGAGPAGADGWAWDWLHVRHLILPAITLSVVPIGIVARTVRALVGDIFHMDFVQALYAKGLSNRDVLVHVIRNAAATALSVMGLQLGSLLGGSILIETVFNWPGSGMLLSNAIFQRDLPLLQGTILVLAMFFVMANLIVDVLQAAIDPRIKRS</sequence>
<dbReference type="InterPro" id="IPR035906">
    <property type="entry name" value="MetI-like_sf"/>
</dbReference>
<dbReference type="PROSITE" id="PS50928">
    <property type="entry name" value="ABC_TM1"/>
    <property type="match status" value="1"/>
</dbReference>
<keyword evidence="5 7" id="KW-1133">Transmembrane helix</keyword>
<dbReference type="InterPro" id="IPR045621">
    <property type="entry name" value="BPD_transp_1_N"/>
</dbReference>
<evidence type="ECO:0000313" key="10">
    <source>
        <dbReference type="Proteomes" id="UP000028826"/>
    </source>
</evidence>
<dbReference type="Pfam" id="PF00528">
    <property type="entry name" value="BPD_transp_1"/>
    <property type="match status" value="1"/>
</dbReference>
<feature type="transmembrane region" description="Helical" evidence="7">
    <location>
        <begin position="9"/>
        <end position="30"/>
    </location>
</feature>
<evidence type="ECO:0000256" key="3">
    <source>
        <dbReference type="ARBA" id="ARBA00022475"/>
    </source>
</evidence>
<evidence type="ECO:0000256" key="2">
    <source>
        <dbReference type="ARBA" id="ARBA00022448"/>
    </source>
</evidence>
<feature type="transmembrane region" description="Helical" evidence="7">
    <location>
        <begin position="144"/>
        <end position="165"/>
    </location>
</feature>
<dbReference type="EMBL" id="JGYG01000006">
    <property type="protein sequence ID" value="KFI29392.1"/>
    <property type="molecule type" value="Genomic_DNA"/>
</dbReference>
<evidence type="ECO:0000256" key="1">
    <source>
        <dbReference type="ARBA" id="ARBA00004651"/>
    </source>
</evidence>
<reference evidence="9 10" key="1">
    <citation type="submission" date="2014-03" db="EMBL/GenBank/DDBJ databases">
        <title>Genome of Haematobacter massiliensis CCUG 47968.</title>
        <authorList>
            <person name="Wang D."/>
            <person name="Wang G."/>
        </authorList>
    </citation>
    <scope>NUCLEOTIDE SEQUENCE [LARGE SCALE GENOMIC DNA]</scope>
    <source>
        <strain evidence="9 10">CCUG 47968</strain>
    </source>
</reference>
<gene>
    <name evidence="9" type="ORF">CN97_17175</name>
</gene>
<comment type="subcellular location">
    <subcellularLocation>
        <location evidence="1 7">Cell membrane</location>
        <topology evidence="1 7">Multi-pass membrane protein</topology>
    </subcellularLocation>
</comment>
<feature type="domain" description="ABC transmembrane type-1" evidence="8">
    <location>
        <begin position="95"/>
        <end position="307"/>
    </location>
</feature>
<evidence type="ECO:0000313" key="9">
    <source>
        <dbReference type="EMBL" id="KFI29392.1"/>
    </source>
</evidence>
<comment type="caution">
    <text evidence="9">The sequence shown here is derived from an EMBL/GenBank/DDBJ whole genome shotgun (WGS) entry which is preliminary data.</text>
</comment>
<dbReference type="RefSeq" id="WP_035710994.1">
    <property type="nucleotide sequence ID" value="NZ_CAMIFG010000134.1"/>
</dbReference>
<proteinExistence type="inferred from homology"/>
<evidence type="ECO:0000256" key="5">
    <source>
        <dbReference type="ARBA" id="ARBA00022989"/>
    </source>
</evidence>
<keyword evidence="4 7" id="KW-0812">Transmembrane</keyword>
<name>A0A086Y542_9RHOB</name>
<dbReference type="InterPro" id="IPR000515">
    <property type="entry name" value="MetI-like"/>
</dbReference>
<keyword evidence="3" id="KW-1003">Cell membrane</keyword>
<feature type="transmembrane region" description="Helical" evidence="7">
    <location>
        <begin position="185"/>
        <end position="204"/>
    </location>
</feature>
<dbReference type="GO" id="GO:0005886">
    <property type="term" value="C:plasma membrane"/>
    <property type="evidence" value="ECO:0007669"/>
    <property type="project" value="UniProtKB-SubCell"/>
</dbReference>
<dbReference type="STRING" id="195105.CN97_17175"/>